<comment type="caution">
    <text evidence="2">The sequence shown here is derived from an EMBL/GenBank/DDBJ whole genome shotgun (WGS) entry which is preliminary data.</text>
</comment>
<feature type="compositionally biased region" description="Acidic residues" evidence="1">
    <location>
        <begin position="700"/>
        <end position="711"/>
    </location>
</feature>
<evidence type="ECO:0000313" key="2">
    <source>
        <dbReference type="EMBL" id="PWI73631.1"/>
    </source>
</evidence>
<evidence type="ECO:0000256" key="1">
    <source>
        <dbReference type="SAM" id="MobiDB-lite"/>
    </source>
</evidence>
<gene>
    <name evidence="2" type="ORF">PCL_08907</name>
</gene>
<feature type="region of interest" description="Disordered" evidence="1">
    <location>
        <begin position="665"/>
        <end position="728"/>
    </location>
</feature>
<name>A0A2U3EGK1_PURLI</name>
<protein>
    <submittedName>
        <fullName evidence="2">Uncharacterized protein</fullName>
    </submittedName>
</protein>
<reference evidence="2 3" key="1">
    <citation type="journal article" date="2016" name="Front. Microbiol.">
        <title>Genome and transcriptome sequences reveal the specific parasitism of the nematophagous Purpureocillium lilacinum 36-1.</title>
        <authorList>
            <person name="Xie J."/>
            <person name="Li S."/>
            <person name="Mo C."/>
            <person name="Xiao X."/>
            <person name="Peng D."/>
            <person name="Wang G."/>
            <person name="Xiao Y."/>
        </authorList>
    </citation>
    <scope>NUCLEOTIDE SEQUENCE [LARGE SCALE GENOMIC DNA]</scope>
    <source>
        <strain evidence="2 3">36-1</strain>
    </source>
</reference>
<dbReference type="AlphaFoldDB" id="A0A2U3EGK1"/>
<dbReference type="EMBL" id="LCWV01000004">
    <property type="protein sequence ID" value="PWI73631.1"/>
    <property type="molecule type" value="Genomic_DNA"/>
</dbReference>
<feature type="region of interest" description="Disordered" evidence="1">
    <location>
        <begin position="547"/>
        <end position="567"/>
    </location>
</feature>
<proteinExistence type="predicted"/>
<organism evidence="2 3">
    <name type="scientific">Purpureocillium lilacinum</name>
    <name type="common">Paecilomyces lilacinus</name>
    <dbReference type="NCBI Taxonomy" id="33203"/>
    <lineage>
        <taxon>Eukaryota</taxon>
        <taxon>Fungi</taxon>
        <taxon>Dikarya</taxon>
        <taxon>Ascomycota</taxon>
        <taxon>Pezizomycotina</taxon>
        <taxon>Sordariomycetes</taxon>
        <taxon>Hypocreomycetidae</taxon>
        <taxon>Hypocreales</taxon>
        <taxon>Ophiocordycipitaceae</taxon>
        <taxon>Purpureocillium</taxon>
    </lineage>
</organism>
<sequence>MQPTEHELTCGVAAGASCTATAHLPHQLACKPGNVGFHTGCLESREVAQRSRLPEHPTHPQNAYALVTRHQPTRLQRLRLPTQALAQAPLRAPTCLCGHRRTFTGQQTSAGERVGLAAVGGLGYQHASARVQEPNLAALVSRLPFLHAPARSHRDLVAPPSSNFFFPCSPFASGSSLRATPFQRSTAFRVFCPPAFGGPGRARLTSTSANSRAPCARGGSLFQHNTIVAHLRAMVSPASFLPPKDRGLAPLPSPAETPSTTQLPAETVIDADMAITAANEAAPMCPPPPTPVSKRRRRRAVRIFRPAKDSIYDILHEHEGASLFVRPICWTDKHAELLGARFNKLPRCDSPSPLNVPESPPRPTKGHMEPSQTITSLSDSLTEILTPGSPHPVMTSSFIKTILSTLWPGAFGKPLFLPELHLFFGDRVYRDAVRTQVMWNFPLESAKSSQASFTTISTRPADSYGPSTPTAHNPAGLPMMCYISRNQLAVVRRTLFRIAPGPGRSWNAPVFRLQQARSRLLVPADPDHDVQFVAIFLAMAQRHFYNAPPPSSRRDSQWATPSPAKTTLPRPRFEDIKLHILTHDVDEAEFIVYTGHVTAKFLERFHDPLKAPRDEFGRVPGLEIEYTRVPIWPILGLRERLGKALGEGIVGPFDPTEMETWETKADTELPNVGGSVDGRESQSNGKRKREALSEVFNASFDEESDADEDEDVGVKKRCLEGSPLSVMV</sequence>
<feature type="region of interest" description="Disordered" evidence="1">
    <location>
        <begin position="349"/>
        <end position="376"/>
    </location>
</feature>
<evidence type="ECO:0000313" key="3">
    <source>
        <dbReference type="Proteomes" id="UP000245956"/>
    </source>
</evidence>
<dbReference type="Proteomes" id="UP000245956">
    <property type="component" value="Unassembled WGS sequence"/>
</dbReference>
<accession>A0A2U3EGK1</accession>